<proteinExistence type="predicted"/>
<dbReference type="Proteomes" id="UP001163104">
    <property type="component" value="Chromosome"/>
</dbReference>
<dbReference type="EMBL" id="CP107027">
    <property type="protein sequence ID" value="UYG97156.1"/>
    <property type="molecule type" value="Genomic_DNA"/>
</dbReference>
<evidence type="ECO:0000313" key="2">
    <source>
        <dbReference type="EMBL" id="UYG97156.1"/>
    </source>
</evidence>
<accession>A0AA46PBE2</accession>
<dbReference type="GO" id="GO:0006355">
    <property type="term" value="P:regulation of DNA-templated transcription"/>
    <property type="evidence" value="ECO:0007669"/>
    <property type="project" value="InterPro"/>
</dbReference>
<dbReference type="Pfam" id="PF08671">
    <property type="entry name" value="SinI"/>
    <property type="match status" value="1"/>
</dbReference>
<evidence type="ECO:0000313" key="3">
    <source>
        <dbReference type="Proteomes" id="UP001163104"/>
    </source>
</evidence>
<protein>
    <submittedName>
        <fullName evidence="2">Anti-repressor SinI family protein</fullName>
    </submittedName>
</protein>
<dbReference type="RefSeq" id="WP_263599877.1">
    <property type="nucleotide sequence ID" value="NZ_CP107027.1"/>
</dbReference>
<sequence length="49" mass="5822">MLTEQNIKVEGIDLEWLQLIMEAKNLGLQKEEIREFLHKNRSKEVLIEA</sequence>
<dbReference type="PROSITE" id="PS51500">
    <property type="entry name" value="SIN"/>
    <property type="match status" value="1"/>
</dbReference>
<evidence type="ECO:0000259" key="1">
    <source>
        <dbReference type="PROSITE" id="PS51500"/>
    </source>
</evidence>
<dbReference type="AlphaFoldDB" id="A0AA46PBE2"/>
<gene>
    <name evidence="2" type="ORF">OD459_09145</name>
</gene>
<feature type="domain" description="Sin" evidence="1">
    <location>
        <begin position="3"/>
        <end position="41"/>
    </location>
</feature>
<dbReference type="InterPro" id="IPR010981">
    <property type="entry name" value="SinR/SinI_dimer_dom"/>
</dbReference>
<organism evidence="2 3">
    <name type="scientific">Cytobacillus firmus</name>
    <name type="common">Bacillus firmus</name>
    <dbReference type="NCBI Taxonomy" id="1399"/>
    <lineage>
        <taxon>Bacteria</taxon>
        <taxon>Bacillati</taxon>
        <taxon>Bacillota</taxon>
        <taxon>Bacilli</taxon>
        <taxon>Bacillales</taxon>
        <taxon>Bacillaceae</taxon>
        <taxon>Cytobacillus</taxon>
    </lineage>
</organism>
<dbReference type="InterPro" id="IPR036281">
    <property type="entry name" value="SinR/SinI_dimer_dom_sf"/>
</dbReference>
<name>A0AA46PBE2_CYTFI</name>
<reference evidence="2" key="1">
    <citation type="submission" date="2022-10" db="EMBL/GenBank/DDBJ databases">
        <title>Mechanism of multi-heavy metal repair in Cytobacillus Firmus M7.</title>
        <authorList>
            <person name="Li X."/>
            <person name="Yu C."/>
        </authorList>
    </citation>
    <scope>NUCLEOTIDE SEQUENCE</scope>
    <source>
        <strain evidence="2">M7</strain>
    </source>
</reference>
<dbReference type="SUPFAM" id="SSF47406">
    <property type="entry name" value="SinR repressor dimerisation domain-like"/>
    <property type="match status" value="1"/>
</dbReference>
<dbReference type="GO" id="GO:0046983">
    <property type="term" value="F:protein dimerization activity"/>
    <property type="evidence" value="ECO:0007669"/>
    <property type="project" value="InterPro"/>
</dbReference>